<protein>
    <submittedName>
        <fullName evidence="2">DDE_Tnp_1_7 domain-containing protein</fullName>
    </submittedName>
</protein>
<sequence>MTILSWSNGESTESLWDKEIGRNLFRATMSLETFCYISRVIRFDNKSTRQERRKLDKLAAVRDVWEKWIEILPKLYNPDENITVEEQLVGFRGRCPFQGRF</sequence>
<evidence type="ECO:0000259" key="1">
    <source>
        <dbReference type="Pfam" id="PF13843"/>
    </source>
</evidence>
<feature type="domain" description="PiggyBac transposable element-derived protein" evidence="1">
    <location>
        <begin position="8"/>
        <end position="98"/>
    </location>
</feature>
<reference evidence="2" key="1">
    <citation type="submission" date="2020-07" db="EMBL/GenBank/DDBJ databases">
        <title>Multicomponent nature underlies the extraordinary mechanical properties of spider dragline silk.</title>
        <authorList>
            <person name="Kono N."/>
            <person name="Nakamura H."/>
            <person name="Mori M."/>
            <person name="Yoshida Y."/>
            <person name="Ohtoshi R."/>
            <person name="Malay A.D."/>
            <person name="Moran D.A.P."/>
            <person name="Tomita M."/>
            <person name="Numata K."/>
            <person name="Arakawa K."/>
        </authorList>
    </citation>
    <scope>NUCLEOTIDE SEQUENCE</scope>
</reference>
<keyword evidence="3" id="KW-1185">Reference proteome</keyword>
<evidence type="ECO:0000313" key="2">
    <source>
        <dbReference type="EMBL" id="GFQ68875.1"/>
    </source>
</evidence>
<evidence type="ECO:0000313" key="3">
    <source>
        <dbReference type="Proteomes" id="UP000887116"/>
    </source>
</evidence>
<accession>A0A8X6F1Y8</accession>
<dbReference type="PANTHER" id="PTHR46599">
    <property type="entry name" value="PIGGYBAC TRANSPOSABLE ELEMENT-DERIVED PROTEIN 4"/>
    <property type="match status" value="1"/>
</dbReference>
<dbReference type="EMBL" id="BMAO01020642">
    <property type="protein sequence ID" value="GFQ68875.1"/>
    <property type="molecule type" value="Genomic_DNA"/>
</dbReference>
<dbReference type="AlphaFoldDB" id="A0A8X6F1Y8"/>
<dbReference type="PANTHER" id="PTHR46599:SF6">
    <property type="entry name" value="DUAL SPECIFICITY PHOSPHATASE 26"/>
    <property type="match status" value="1"/>
</dbReference>
<comment type="caution">
    <text evidence="2">The sequence shown here is derived from an EMBL/GenBank/DDBJ whole genome shotgun (WGS) entry which is preliminary data.</text>
</comment>
<dbReference type="Proteomes" id="UP000887116">
    <property type="component" value="Unassembled WGS sequence"/>
</dbReference>
<dbReference type="OrthoDB" id="8039240at2759"/>
<dbReference type="InterPro" id="IPR029526">
    <property type="entry name" value="PGBD"/>
</dbReference>
<organism evidence="2 3">
    <name type="scientific">Trichonephila clavata</name>
    <name type="common">Joro spider</name>
    <name type="synonym">Nephila clavata</name>
    <dbReference type="NCBI Taxonomy" id="2740835"/>
    <lineage>
        <taxon>Eukaryota</taxon>
        <taxon>Metazoa</taxon>
        <taxon>Ecdysozoa</taxon>
        <taxon>Arthropoda</taxon>
        <taxon>Chelicerata</taxon>
        <taxon>Arachnida</taxon>
        <taxon>Araneae</taxon>
        <taxon>Araneomorphae</taxon>
        <taxon>Entelegynae</taxon>
        <taxon>Araneoidea</taxon>
        <taxon>Nephilidae</taxon>
        <taxon>Trichonephila</taxon>
    </lineage>
</organism>
<gene>
    <name evidence="2" type="ORF">TNCT_128291</name>
</gene>
<name>A0A8X6F1Y8_TRICU</name>
<proteinExistence type="predicted"/>
<dbReference type="Pfam" id="PF13843">
    <property type="entry name" value="DDE_Tnp_1_7"/>
    <property type="match status" value="1"/>
</dbReference>